<gene>
    <name evidence="3" type="ORF">CHYS00102_LOCUS1996</name>
</gene>
<accession>A0A7S1FM15</accession>
<dbReference type="CDD" id="cd08774">
    <property type="entry name" value="14-3-3"/>
    <property type="match status" value="1"/>
</dbReference>
<dbReference type="PRINTS" id="PR00305">
    <property type="entry name" value="1433ZETA"/>
</dbReference>
<comment type="similarity">
    <text evidence="1">Belongs to the 14-3-3 family.</text>
</comment>
<proteinExistence type="inferred from homology"/>
<dbReference type="EMBL" id="HBFR01002921">
    <property type="protein sequence ID" value="CAD8874821.1"/>
    <property type="molecule type" value="Transcribed_RNA"/>
</dbReference>
<dbReference type="Pfam" id="PF00244">
    <property type="entry name" value="14-3-3"/>
    <property type="match status" value="1"/>
</dbReference>
<organism evidence="3">
    <name type="scientific">Corethron hystrix</name>
    <dbReference type="NCBI Taxonomy" id="216773"/>
    <lineage>
        <taxon>Eukaryota</taxon>
        <taxon>Sar</taxon>
        <taxon>Stramenopiles</taxon>
        <taxon>Ochrophyta</taxon>
        <taxon>Bacillariophyta</taxon>
        <taxon>Coscinodiscophyceae</taxon>
        <taxon>Corethrophycidae</taxon>
        <taxon>Corethrales</taxon>
        <taxon>Corethraceae</taxon>
        <taxon>Corethron</taxon>
    </lineage>
</organism>
<dbReference type="PANTHER" id="PTHR18860">
    <property type="entry name" value="14-3-3 PROTEIN"/>
    <property type="match status" value="1"/>
</dbReference>
<sequence>MQRNHAMFMATLSARANRFDEMIAYLKKVIQHPVELNREEMQIVAFGCKNAIDGRRDSIAGITKYESLLKIEWKNKEVDHFCTNEVDKTKTVALQKYKEEIANELTVICHQVIELVDECRQNSRSRENITNYYQIRGDCFRYLAQLHSDQKNMEDNVESAYRSYSRANKIANELDDGHPTRIILGLNYSVFVHDILNNREQALVIANEEYSSAIKTIDYMPDEHYKEATVHLRCLLDNIRKWEGEKELGVQQGKKSNGTSERRLSVQPVMSRRESCLKRRLVGKMVSTADVAPIVPHIQKEDYDAYGIAV</sequence>
<evidence type="ECO:0000313" key="3">
    <source>
        <dbReference type="EMBL" id="CAD8874821.1"/>
    </source>
</evidence>
<dbReference type="SUPFAM" id="SSF48445">
    <property type="entry name" value="14-3-3 protein"/>
    <property type="match status" value="1"/>
</dbReference>
<protein>
    <recommendedName>
        <fullName evidence="2">14-3-3 domain-containing protein</fullName>
    </recommendedName>
</protein>
<evidence type="ECO:0000259" key="2">
    <source>
        <dbReference type="SMART" id="SM00101"/>
    </source>
</evidence>
<dbReference type="Gene3D" id="1.20.190.20">
    <property type="entry name" value="14-3-3 domain"/>
    <property type="match status" value="1"/>
</dbReference>
<dbReference type="InterPro" id="IPR000308">
    <property type="entry name" value="14-3-3"/>
</dbReference>
<reference evidence="3" key="1">
    <citation type="submission" date="2021-01" db="EMBL/GenBank/DDBJ databases">
        <authorList>
            <person name="Corre E."/>
            <person name="Pelletier E."/>
            <person name="Niang G."/>
            <person name="Scheremetjew M."/>
            <person name="Finn R."/>
            <person name="Kale V."/>
            <person name="Holt S."/>
            <person name="Cochrane G."/>
            <person name="Meng A."/>
            <person name="Brown T."/>
            <person name="Cohen L."/>
        </authorList>
    </citation>
    <scope>NUCLEOTIDE SEQUENCE</scope>
    <source>
        <strain evidence="3">308</strain>
    </source>
</reference>
<evidence type="ECO:0000256" key="1">
    <source>
        <dbReference type="ARBA" id="ARBA00006141"/>
    </source>
</evidence>
<dbReference type="InterPro" id="IPR036815">
    <property type="entry name" value="14-3-3_dom_sf"/>
</dbReference>
<name>A0A7S1FM15_9STRA</name>
<feature type="domain" description="14-3-3" evidence="2">
    <location>
        <begin position="3"/>
        <end position="256"/>
    </location>
</feature>
<dbReference type="SMART" id="SM00101">
    <property type="entry name" value="14_3_3"/>
    <property type="match status" value="1"/>
</dbReference>
<dbReference type="AlphaFoldDB" id="A0A7S1FM15"/>
<dbReference type="InterPro" id="IPR023410">
    <property type="entry name" value="14-3-3_domain"/>
</dbReference>